<dbReference type="InterPro" id="IPR044668">
    <property type="entry name" value="PuuD-like"/>
</dbReference>
<dbReference type="InterPro" id="IPR029062">
    <property type="entry name" value="Class_I_gatase-like"/>
</dbReference>
<dbReference type="PROSITE" id="PS51273">
    <property type="entry name" value="GATASE_TYPE_1"/>
    <property type="match status" value="1"/>
</dbReference>
<proteinExistence type="predicted"/>
<protein>
    <submittedName>
        <fullName evidence="1">Gamma-glutamyl-gamma-aminobutyrate hydrolase family protein</fullName>
    </submittedName>
</protein>
<evidence type="ECO:0000313" key="2">
    <source>
        <dbReference type="Proteomes" id="UP001056386"/>
    </source>
</evidence>
<dbReference type="GO" id="GO:0016787">
    <property type="term" value="F:hydrolase activity"/>
    <property type="evidence" value="ECO:0007669"/>
    <property type="project" value="UniProtKB-KW"/>
</dbReference>
<keyword evidence="2" id="KW-1185">Reference proteome</keyword>
<organism evidence="1 2">
    <name type="scientific">Burkholderia glumae</name>
    <name type="common">Pseudomonas glumae</name>
    <dbReference type="NCBI Taxonomy" id="337"/>
    <lineage>
        <taxon>Bacteria</taxon>
        <taxon>Pseudomonadati</taxon>
        <taxon>Pseudomonadota</taxon>
        <taxon>Betaproteobacteria</taxon>
        <taxon>Burkholderiales</taxon>
        <taxon>Burkholderiaceae</taxon>
        <taxon>Burkholderia</taxon>
    </lineage>
</organism>
<dbReference type="EMBL" id="CP099587">
    <property type="protein sequence ID" value="USS47515.1"/>
    <property type="molecule type" value="Genomic_DNA"/>
</dbReference>
<reference evidence="1" key="1">
    <citation type="submission" date="2022-06" db="EMBL/GenBank/DDBJ databases">
        <title>Draft genome sequence of Burkholderia glumae strain GR20004 isolated from rice panicle showing bacterial panicle blight.</title>
        <authorList>
            <person name="Choi S.Y."/>
            <person name="Lee Y.H."/>
        </authorList>
    </citation>
    <scope>NUCLEOTIDE SEQUENCE</scope>
    <source>
        <strain evidence="1">GR20004</strain>
    </source>
</reference>
<dbReference type="Proteomes" id="UP001056386">
    <property type="component" value="Chromosome 1"/>
</dbReference>
<keyword evidence="1" id="KW-0378">Hydrolase</keyword>
<dbReference type="Pfam" id="PF07722">
    <property type="entry name" value="Peptidase_C26"/>
    <property type="match status" value="1"/>
</dbReference>
<dbReference type="RefSeq" id="WP_169511805.1">
    <property type="nucleotide sequence ID" value="NZ_CP021074.1"/>
</dbReference>
<name>A0ABY5BM12_BURGL</name>
<evidence type="ECO:0000313" key="1">
    <source>
        <dbReference type="EMBL" id="USS47515.1"/>
    </source>
</evidence>
<dbReference type="InterPro" id="IPR011697">
    <property type="entry name" value="Peptidase_C26"/>
</dbReference>
<dbReference type="PANTHER" id="PTHR43235">
    <property type="entry name" value="GLUTAMINE AMIDOTRANSFERASE PB2B2.05-RELATED"/>
    <property type="match status" value="1"/>
</dbReference>
<dbReference type="Gene3D" id="3.40.50.880">
    <property type="match status" value="1"/>
</dbReference>
<dbReference type="CDD" id="cd01745">
    <property type="entry name" value="GATase1_2"/>
    <property type="match status" value="1"/>
</dbReference>
<dbReference type="GeneID" id="45698936"/>
<dbReference type="PANTHER" id="PTHR43235:SF1">
    <property type="entry name" value="GLUTAMINE AMIDOTRANSFERASE PB2B2.05-RELATED"/>
    <property type="match status" value="1"/>
</dbReference>
<accession>A0ABY5BM12</accession>
<gene>
    <name evidence="1" type="ORF">NFI99_22060</name>
</gene>
<dbReference type="SUPFAM" id="SSF52317">
    <property type="entry name" value="Class I glutamine amidotransferase-like"/>
    <property type="match status" value="1"/>
</dbReference>
<sequence>MTISHARAIRPLVGVSCCTREISGAIFHTVLQKYLIALSEYSRCDTVLIPALGGRDGAHATDLRHLIARLDGVLLTGGRSMVEPKHYGGPSDGPDTLHDPGRDATTIQVARLAVEMSVPLFGICRGLQEICCAFGGTLDQDLSADREKLNHRAPVNVSYRDKYLPAHWVESAPGSMLASMASKSIGALRFQVNSLHQQGIRTLGTGLSAAAYADDGVIEAVEVNISTAFALAVQWHPEWNLEANPVNRAMFDAFGSACKSRLGATMQLRDLVPAGPLRPQVQKEARPLNR</sequence>